<evidence type="ECO:0000256" key="7">
    <source>
        <dbReference type="PIRSR" id="PIRSR600715-1"/>
    </source>
</evidence>
<reference evidence="9 10" key="1">
    <citation type="submission" date="2016-10" db="EMBL/GenBank/DDBJ databases">
        <authorList>
            <person name="de Groot N.N."/>
        </authorList>
    </citation>
    <scope>NUCLEOTIDE SEQUENCE [LARGE SCALE GENOMIC DNA]</scope>
    <source>
        <strain evidence="9 10">DSM 8423</strain>
    </source>
</reference>
<feature type="binding site" evidence="7">
    <location>
        <position position="210"/>
    </location>
    <ligand>
        <name>Mg(2+)</name>
        <dbReference type="ChEBI" id="CHEBI:18420"/>
    </ligand>
</feature>
<feature type="transmembrane region" description="Helical" evidence="8">
    <location>
        <begin position="358"/>
        <end position="381"/>
    </location>
</feature>
<feature type="transmembrane region" description="Helical" evidence="8">
    <location>
        <begin position="315"/>
        <end position="337"/>
    </location>
</feature>
<feature type="transmembrane region" description="Helical" evidence="8">
    <location>
        <begin position="181"/>
        <end position="197"/>
    </location>
</feature>
<evidence type="ECO:0000256" key="6">
    <source>
        <dbReference type="ARBA" id="ARBA00023136"/>
    </source>
</evidence>
<evidence type="ECO:0000313" key="9">
    <source>
        <dbReference type="EMBL" id="SEM27864.1"/>
    </source>
</evidence>
<dbReference type="InterPro" id="IPR018480">
    <property type="entry name" value="PNAcMuramoyl-5peptid_Trfase_CS"/>
</dbReference>
<feature type="transmembrane region" description="Helical" evidence="8">
    <location>
        <begin position="413"/>
        <end position="430"/>
    </location>
</feature>
<dbReference type="GO" id="GO:0009103">
    <property type="term" value="P:lipopolysaccharide biosynthetic process"/>
    <property type="evidence" value="ECO:0007669"/>
    <property type="project" value="TreeGrafter"/>
</dbReference>
<proteinExistence type="predicted"/>
<dbReference type="PANTHER" id="PTHR22926">
    <property type="entry name" value="PHOSPHO-N-ACETYLMURAMOYL-PENTAPEPTIDE-TRANSFERASE"/>
    <property type="match status" value="1"/>
</dbReference>
<dbReference type="PROSITE" id="PS01348">
    <property type="entry name" value="MRAY_2"/>
    <property type="match status" value="1"/>
</dbReference>
<evidence type="ECO:0000256" key="8">
    <source>
        <dbReference type="SAM" id="Phobius"/>
    </source>
</evidence>
<dbReference type="GO" id="GO:0046872">
    <property type="term" value="F:metal ion binding"/>
    <property type="evidence" value="ECO:0007669"/>
    <property type="project" value="UniProtKB-KW"/>
</dbReference>
<accession>A0A1H7X2R2</accession>
<feature type="transmembrane region" description="Helical" evidence="8">
    <location>
        <begin position="69"/>
        <end position="86"/>
    </location>
</feature>
<feature type="binding site" evidence="7">
    <location>
        <position position="150"/>
    </location>
    <ligand>
        <name>Mg(2+)</name>
        <dbReference type="ChEBI" id="CHEBI:18420"/>
    </ligand>
</feature>
<protein>
    <submittedName>
        <fullName evidence="9">UDP-GlcNAc:undecaprenyl-phosphate GlcNAc-1-phosphate transferase</fullName>
    </submittedName>
</protein>
<dbReference type="GO" id="GO:0016780">
    <property type="term" value="F:phosphotransferase activity, for other substituted phosphate groups"/>
    <property type="evidence" value="ECO:0007669"/>
    <property type="project" value="InterPro"/>
</dbReference>
<keyword evidence="2" id="KW-1003">Cell membrane</keyword>
<name>A0A1H7X2R2_9BACT</name>
<dbReference type="GO" id="GO:0005886">
    <property type="term" value="C:plasma membrane"/>
    <property type="evidence" value="ECO:0007669"/>
    <property type="project" value="UniProtKB-SubCell"/>
</dbReference>
<feature type="transmembrane region" description="Helical" evidence="8">
    <location>
        <begin position="47"/>
        <end position="63"/>
    </location>
</feature>
<feature type="transmembrane region" description="Helical" evidence="8">
    <location>
        <begin position="6"/>
        <end position="26"/>
    </location>
</feature>
<keyword evidence="3 9" id="KW-0808">Transferase</keyword>
<evidence type="ECO:0000256" key="4">
    <source>
        <dbReference type="ARBA" id="ARBA00022692"/>
    </source>
</evidence>
<keyword evidence="6 8" id="KW-0472">Membrane</keyword>
<evidence type="ECO:0000256" key="1">
    <source>
        <dbReference type="ARBA" id="ARBA00004651"/>
    </source>
</evidence>
<dbReference type="RefSeq" id="WP_093883135.1">
    <property type="nucleotide sequence ID" value="NZ_FOBS01000009.1"/>
</dbReference>
<dbReference type="AlphaFoldDB" id="A0A1H7X2R2"/>
<comment type="cofactor">
    <cofactor evidence="7">
        <name>Mg(2+)</name>
        <dbReference type="ChEBI" id="CHEBI:18420"/>
    </cofactor>
</comment>
<sequence>MPILFTFILSLIVTIALIPLLISVAIRAGVYDLPDARKVHSQPVPRIGGVAMALGALVPVLIYNVADTFAWAFLAGAVVIVTFGLLDDLFELNFKIKFAAQIGAALIVVLCGGIRITNLGSLLPDDMVLMEGVGIFLAVVAIVGVTNALNLADGLDGLAGGIALLMLLCIGYLAWIDEDMFIVLLSAALAGSIFGFLRYNTYPAVLFMGDTGSQLLGFSAVCLSLSLTQKNTALSPLLPLLILGWPILDTATVMVQRVAEGRSPFSPDRGHFHHRLMGLGLYHTEAVFVIYVFQSFLVASAYLFRFYSEELLLGIYLVFSGLVLAVFHKVEVSGRVIPRFFMIERVKERLRRLREQGMFIKIAFRSLEGVTFVLLILFALAPADIPLYFSLIAAAGGGVLVGVWFLYQKRTRWFLTFFLYFFIPFLIYLSDVRVGSWMMGMPEELYNLSFLLVAILSFLTLRFTRRKKGFKATPMDYLLIFLTLVLVALPGLREQFGLLGVKMILMFFACEIVLGEVRDKMGMPTLLTIFAFAVVAVRGI</sequence>
<dbReference type="CDD" id="cd06853">
    <property type="entry name" value="GT_WecA_like"/>
    <property type="match status" value="1"/>
</dbReference>
<feature type="transmembrane region" description="Helical" evidence="8">
    <location>
        <begin position="98"/>
        <end position="116"/>
    </location>
</feature>
<feature type="transmembrane region" description="Helical" evidence="8">
    <location>
        <begin position="445"/>
        <end position="463"/>
    </location>
</feature>
<feature type="transmembrane region" description="Helical" evidence="8">
    <location>
        <begin position="276"/>
        <end position="303"/>
    </location>
</feature>
<organism evidence="9 10">
    <name type="scientific">Syntrophus gentianae</name>
    <dbReference type="NCBI Taxonomy" id="43775"/>
    <lineage>
        <taxon>Bacteria</taxon>
        <taxon>Pseudomonadati</taxon>
        <taxon>Thermodesulfobacteriota</taxon>
        <taxon>Syntrophia</taxon>
        <taxon>Syntrophales</taxon>
        <taxon>Syntrophaceae</taxon>
        <taxon>Syntrophus</taxon>
    </lineage>
</organism>
<dbReference type="GO" id="GO:0071555">
    <property type="term" value="P:cell wall organization"/>
    <property type="evidence" value="ECO:0007669"/>
    <property type="project" value="TreeGrafter"/>
</dbReference>
<evidence type="ECO:0000313" key="10">
    <source>
        <dbReference type="Proteomes" id="UP000198744"/>
    </source>
</evidence>
<evidence type="ECO:0000256" key="3">
    <source>
        <dbReference type="ARBA" id="ARBA00022679"/>
    </source>
</evidence>
<gene>
    <name evidence="9" type="ORF">SAMN04489760_10911</name>
</gene>
<keyword evidence="7" id="KW-0460">Magnesium</keyword>
<dbReference type="GO" id="GO:0044038">
    <property type="term" value="P:cell wall macromolecule biosynthetic process"/>
    <property type="evidence" value="ECO:0007669"/>
    <property type="project" value="TreeGrafter"/>
</dbReference>
<comment type="subcellular location">
    <subcellularLocation>
        <location evidence="1">Cell membrane</location>
        <topology evidence="1">Multi-pass membrane protein</topology>
    </subcellularLocation>
</comment>
<feature type="transmembrane region" description="Helical" evidence="8">
    <location>
        <begin position="387"/>
        <end position="406"/>
    </location>
</feature>
<dbReference type="OrthoDB" id="9783652at2"/>
<dbReference type="Pfam" id="PF00953">
    <property type="entry name" value="Glycos_transf_4"/>
    <property type="match status" value="1"/>
</dbReference>
<dbReference type="InterPro" id="IPR000715">
    <property type="entry name" value="Glycosyl_transferase_4"/>
</dbReference>
<keyword evidence="10" id="KW-1185">Reference proteome</keyword>
<feature type="transmembrane region" description="Helical" evidence="8">
    <location>
        <begin position="475"/>
        <end position="492"/>
    </location>
</feature>
<feature type="transmembrane region" description="Helical" evidence="8">
    <location>
        <begin position="521"/>
        <end position="539"/>
    </location>
</feature>
<keyword evidence="7" id="KW-0479">Metal-binding</keyword>
<evidence type="ECO:0000256" key="5">
    <source>
        <dbReference type="ARBA" id="ARBA00022989"/>
    </source>
</evidence>
<keyword evidence="5 8" id="KW-1133">Transmembrane helix</keyword>
<dbReference type="STRING" id="43775.SAMN04489760_10911"/>
<dbReference type="Proteomes" id="UP000198744">
    <property type="component" value="Unassembled WGS sequence"/>
</dbReference>
<evidence type="ECO:0000256" key="2">
    <source>
        <dbReference type="ARBA" id="ARBA00022475"/>
    </source>
</evidence>
<keyword evidence="4 8" id="KW-0812">Transmembrane</keyword>
<dbReference type="EMBL" id="FOBS01000009">
    <property type="protein sequence ID" value="SEM27864.1"/>
    <property type="molecule type" value="Genomic_DNA"/>
</dbReference>
<dbReference type="PANTHER" id="PTHR22926:SF3">
    <property type="entry name" value="UNDECAPRENYL-PHOSPHATE ALPHA-N-ACETYLGLUCOSAMINYL 1-PHOSPHATE TRANSFERASE"/>
    <property type="match status" value="1"/>
</dbReference>
<feature type="transmembrane region" description="Helical" evidence="8">
    <location>
        <begin position="128"/>
        <end position="150"/>
    </location>
</feature>
<feature type="transmembrane region" description="Helical" evidence="8">
    <location>
        <begin position="157"/>
        <end position="175"/>
    </location>
</feature>